<dbReference type="InterPro" id="IPR002575">
    <property type="entry name" value="Aminoglycoside_PTrfase"/>
</dbReference>
<dbReference type="PANTHER" id="PTHR21310:SF37">
    <property type="entry name" value="AMINOGLYCOSIDE PHOSPHOTRANSFERASE DOMAIN-CONTAINING PROTEIN"/>
    <property type="match status" value="1"/>
</dbReference>
<dbReference type="Proteomes" id="UP000315522">
    <property type="component" value="Unassembled WGS sequence"/>
</dbReference>
<name>A0A559M5K6_9HELO</name>
<evidence type="ECO:0000313" key="3">
    <source>
        <dbReference type="Proteomes" id="UP000315522"/>
    </source>
</evidence>
<gene>
    <name evidence="2" type="ORF">LAWI1_G005326</name>
</gene>
<dbReference type="AlphaFoldDB" id="A0A559M5K6"/>
<comment type="caution">
    <text evidence="2">The sequence shown here is derived from an EMBL/GenBank/DDBJ whole genome shotgun (WGS) entry which is preliminary data.</text>
</comment>
<evidence type="ECO:0000259" key="1">
    <source>
        <dbReference type="Pfam" id="PF01636"/>
    </source>
</evidence>
<dbReference type="SUPFAM" id="SSF56112">
    <property type="entry name" value="Protein kinase-like (PK-like)"/>
    <property type="match status" value="1"/>
</dbReference>
<proteinExistence type="predicted"/>
<accession>A0A559M5K6</accession>
<dbReference type="Pfam" id="PF01636">
    <property type="entry name" value="APH"/>
    <property type="match status" value="1"/>
</dbReference>
<protein>
    <recommendedName>
        <fullName evidence="1">Aminoglycoside phosphotransferase domain-containing protein</fullName>
    </recommendedName>
</protein>
<reference evidence="2 3" key="1">
    <citation type="submission" date="2018-05" db="EMBL/GenBank/DDBJ databases">
        <title>Genome sequencing and assembly of the regulated plant pathogen Lachnellula willkommii and related sister species for the development of diagnostic species identification markers.</title>
        <authorList>
            <person name="Giroux E."/>
            <person name="Bilodeau G."/>
        </authorList>
    </citation>
    <scope>NUCLEOTIDE SEQUENCE [LARGE SCALE GENOMIC DNA]</scope>
    <source>
        <strain evidence="2 3">CBS 172.35</strain>
    </source>
</reference>
<organism evidence="2 3">
    <name type="scientific">Lachnellula willkommii</name>
    <dbReference type="NCBI Taxonomy" id="215461"/>
    <lineage>
        <taxon>Eukaryota</taxon>
        <taxon>Fungi</taxon>
        <taxon>Dikarya</taxon>
        <taxon>Ascomycota</taxon>
        <taxon>Pezizomycotina</taxon>
        <taxon>Leotiomycetes</taxon>
        <taxon>Helotiales</taxon>
        <taxon>Lachnaceae</taxon>
        <taxon>Lachnellula</taxon>
    </lineage>
</organism>
<sequence length="528" mass="61254">MSKTLPLLQGEITLESALDDDDNMLQALAYPQRRFEYFVYLWKHRSEIEAIVSYHLGLNERETCQIGEVKDWMAGSFNVCIPVRVNRAKSRSKRVIIRFPLPYKVGELQHPGNAEEKIRSEAATFIWIRENCPTVPIPYLWGFGLPDSKSFTTPDTLPFHTRLMWYLRRSALSVLGYPVPCRYISRQCVRTLKTGYLVIDYIEETHGKMLSESWEELRHDKNRRLNLFSDLSRIILSLAQSPLPRIGSLTIDKHGVLCLLNRPLTLRLQHLENEGIPTNIDRSLTYSTTDAYLLDLLLCHDSRIRNQPNSILEKFDGQAQLSTLTAMRALIPHFANRDLRHGPFVLTLTDLHQSNIFVDNDWHVKCLIDLEWACSRPLEMLHPPCWLTGRGVDQLAKGEHLEAYSSVHGEFLDAFENEERLFPRINGDASYRTRIMRRGWTTGNFWYFYALDNPKGLYNIFLQHIQPMFTELDDKSMVEFERTLAPYWSVDGLEIIAAKIKDKEVYDDQLRRAFESPVVNENADGPSY</sequence>
<dbReference type="PANTHER" id="PTHR21310">
    <property type="entry name" value="AMINOGLYCOSIDE PHOSPHOTRANSFERASE-RELATED-RELATED"/>
    <property type="match status" value="1"/>
</dbReference>
<dbReference type="EMBL" id="QGML01001848">
    <property type="protein sequence ID" value="TVY88243.1"/>
    <property type="molecule type" value="Genomic_DNA"/>
</dbReference>
<keyword evidence="3" id="KW-1185">Reference proteome</keyword>
<feature type="domain" description="Aminoglycoside phosphotransferase" evidence="1">
    <location>
        <begin position="318"/>
        <end position="375"/>
    </location>
</feature>
<evidence type="ECO:0000313" key="2">
    <source>
        <dbReference type="EMBL" id="TVY88243.1"/>
    </source>
</evidence>
<dbReference type="InterPro" id="IPR051678">
    <property type="entry name" value="AGP_Transferase"/>
</dbReference>
<dbReference type="InterPro" id="IPR011009">
    <property type="entry name" value="Kinase-like_dom_sf"/>
</dbReference>